<dbReference type="AlphaFoldDB" id="A6DS98"/>
<organism evidence="1 2">
    <name type="scientific">Lentisphaera araneosa HTCC2155</name>
    <dbReference type="NCBI Taxonomy" id="313628"/>
    <lineage>
        <taxon>Bacteria</taxon>
        <taxon>Pseudomonadati</taxon>
        <taxon>Lentisphaerota</taxon>
        <taxon>Lentisphaeria</taxon>
        <taxon>Lentisphaerales</taxon>
        <taxon>Lentisphaeraceae</taxon>
        <taxon>Lentisphaera</taxon>
    </lineage>
</organism>
<dbReference type="SUPFAM" id="SSF53649">
    <property type="entry name" value="Alkaline phosphatase-like"/>
    <property type="match status" value="1"/>
</dbReference>
<keyword evidence="2" id="KW-1185">Reference proteome</keyword>
<evidence type="ECO:0000313" key="2">
    <source>
        <dbReference type="Proteomes" id="UP000004947"/>
    </source>
</evidence>
<name>A6DS98_9BACT</name>
<gene>
    <name evidence="1" type="ORF">LNTAR_25280</name>
</gene>
<evidence type="ECO:0000313" key="1">
    <source>
        <dbReference type="EMBL" id="EDM25443.1"/>
    </source>
</evidence>
<proteinExistence type="predicted"/>
<reference evidence="1 2" key="1">
    <citation type="journal article" date="2010" name="J. Bacteriol.">
        <title>Genome sequence of Lentisphaera araneosa HTCC2155T, the type species of the order Lentisphaerales in the phylum Lentisphaerae.</title>
        <authorList>
            <person name="Thrash J.C."/>
            <person name="Cho J.C."/>
            <person name="Vergin K.L."/>
            <person name="Morris R.M."/>
            <person name="Giovannoni S.J."/>
        </authorList>
    </citation>
    <scope>NUCLEOTIDE SEQUENCE [LARGE SCALE GENOMIC DNA]</scope>
    <source>
        <strain evidence="1 2">HTCC2155</strain>
    </source>
</reference>
<comment type="caution">
    <text evidence="1">The sequence shown here is derived from an EMBL/GenBank/DDBJ whole genome shotgun (WGS) entry which is preliminary data.</text>
</comment>
<dbReference type="EMBL" id="ABCK01000029">
    <property type="protein sequence ID" value="EDM25443.1"/>
    <property type="molecule type" value="Genomic_DNA"/>
</dbReference>
<dbReference type="Gene3D" id="3.30.1120.10">
    <property type="match status" value="1"/>
</dbReference>
<dbReference type="STRING" id="313628.LNTAR_25280"/>
<dbReference type="InterPro" id="IPR017850">
    <property type="entry name" value="Alkaline_phosphatase_core_sf"/>
</dbReference>
<sequence>MYQLYLACIFASQITKSYVAKGFKHATYTKTNAQFHWGVSDAWQLFDVKKDPSNLYDLANAHPELVDELKQAYSKWWDKQFPVMVKRGGDEGNPDANKRGKK</sequence>
<dbReference type="RefSeq" id="WP_007280713.1">
    <property type="nucleotide sequence ID" value="NZ_ABCK01000029.1"/>
</dbReference>
<dbReference type="Proteomes" id="UP000004947">
    <property type="component" value="Unassembled WGS sequence"/>
</dbReference>
<protein>
    <recommendedName>
        <fullName evidence="3">N-sulphoglucosamine sulphohydrolase C-terminal domain-containing protein</fullName>
    </recommendedName>
</protein>
<accession>A6DS98</accession>
<evidence type="ECO:0008006" key="3">
    <source>
        <dbReference type="Google" id="ProtNLM"/>
    </source>
</evidence>